<name>A0A512TNX7_CLOBU</name>
<sequence length="272" mass="31071">MRKINIKKIKKEEKIIRRQKNKLAKIEEKLLEKEDNKFLKNKLNPLKSKVEDKIPDKVTNGLNKAFEKGFYYIFEKGTSLIEKSYNSDKLKNDADTNKYILSKEISSKNLKAIDKNVNMGNLLSKGITTVEGTALGFLGIGLPDIPIFIGVILRMIYEISLKYGFDYDDDKEKVFILNIICAGISDKEDRKKFFFDCDKISKAIDNNDEIYVDLDLMIKETSKKMVDSLLVSKFVQGIPLIGALGGAANYVVLTNISKMAKLKYKKRFINKL</sequence>
<dbReference type="PANTHER" id="PTHR41260">
    <property type="entry name" value="PROTEIN ECSC"/>
    <property type="match status" value="1"/>
</dbReference>
<accession>A0A512TNX7</accession>
<protein>
    <submittedName>
        <fullName evidence="1">Uncharacterized protein</fullName>
    </submittedName>
</protein>
<organism evidence="1 2">
    <name type="scientific">Clostridium butyricum</name>
    <dbReference type="NCBI Taxonomy" id="1492"/>
    <lineage>
        <taxon>Bacteria</taxon>
        <taxon>Bacillati</taxon>
        <taxon>Bacillota</taxon>
        <taxon>Clostridia</taxon>
        <taxon>Eubacteriales</taxon>
        <taxon>Clostridiaceae</taxon>
        <taxon>Clostridium</taxon>
    </lineage>
</organism>
<comment type="caution">
    <text evidence="1">The sequence shown here is derived from an EMBL/GenBank/DDBJ whole genome shotgun (WGS) entry which is preliminary data.</text>
</comment>
<dbReference type="Pfam" id="PF12787">
    <property type="entry name" value="EcsC"/>
    <property type="match status" value="1"/>
</dbReference>
<proteinExistence type="predicted"/>
<evidence type="ECO:0000313" key="1">
    <source>
        <dbReference type="EMBL" id="GEQ21833.1"/>
    </source>
</evidence>
<dbReference type="InterPro" id="IPR024787">
    <property type="entry name" value="EcsC"/>
</dbReference>
<dbReference type="PANTHER" id="PTHR41260:SF1">
    <property type="entry name" value="PROTEIN ECSC"/>
    <property type="match status" value="1"/>
</dbReference>
<dbReference type="AlphaFoldDB" id="A0A512TNX7"/>
<dbReference type="Proteomes" id="UP000321089">
    <property type="component" value="Unassembled WGS sequence"/>
</dbReference>
<dbReference type="EMBL" id="BKBC01000032">
    <property type="protein sequence ID" value="GEQ21833.1"/>
    <property type="molecule type" value="Genomic_DNA"/>
</dbReference>
<gene>
    <name evidence="1" type="ORF">CBU02nite_23390</name>
</gene>
<dbReference type="RefSeq" id="WP_027635326.1">
    <property type="nucleotide sequence ID" value="NZ_BKBC01000032.1"/>
</dbReference>
<evidence type="ECO:0000313" key="2">
    <source>
        <dbReference type="Proteomes" id="UP000321089"/>
    </source>
</evidence>
<reference evidence="1 2" key="1">
    <citation type="submission" date="2019-07" db="EMBL/GenBank/DDBJ databases">
        <title>Whole genome shotgun sequence of Clostridium butyricum NBRC 3858.</title>
        <authorList>
            <person name="Hosoyama A."/>
            <person name="Uohara A."/>
            <person name="Ohji S."/>
            <person name="Ichikawa N."/>
        </authorList>
    </citation>
    <scope>NUCLEOTIDE SEQUENCE [LARGE SCALE GENOMIC DNA]</scope>
    <source>
        <strain evidence="1 2">NBRC 3858</strain>
    </source>
</reference>